<evidence type="ECO:0000256" key="7">
    <source>
        <dbReference type="ARBA" id="ARBA00022989"/>
    </source>
</evidence>
<keyword evidence="3 9" id="KW-0813">Transport</keyword>
<keyword evidence="8 9" id="KW-0472">Membrane</keyword>
<comment type="subcellular location">
    <subcellularLocation>
        <location evidence="1">Cell inner membrane</location>
        <topology evidence="1">Multi-pass membrane protein</topology>
    </subcellularLocation>
    <subcellularLocation>
        <location evidence="9">Cell membrane</location>
        <topology evidence="9">Multi-pass membrane protein</topology>
    </subcellularLocation>
</comment>
<dbReference type="NCBIfam" id="TIGR01726">
    <property type="entry name" value="HEQRo_perm_3TM"/>
    <property type="match status" value="1"/>
</dbReference>
<evidence type="ECO:0000256" key="4">
    <source>
        <dbReference type="ARBA" id="ARBA00022475"/>
    </source>
</evidence>
<feature type="transmembrane region" description="Helical" evidence="9">
    <location>
        <begin position="315"/>
        <end position="338"/>
    </location>
</feature>
<feature type="transmembrane region" description="Helical" evidence="9">
    <location>
        <begin position="350"/>
        <end position="372"/>
    </location>
</feature>
<keyword evidence="7 9" id="KW-1133">Transmembrane helix</keyword>
<feature type="transmembrane region" description="Helical" evidence="9">
    <location>
        <begin position="171"/>
        <end position="190"/>
    </location>
</feature>
<dbReference type="Gene3D" id="1.10.3720.10">
    <property type="entry name" value="MetI-like"/>
    <property type="match status" value="2"/>
</dbReference>
<dbReference type="InterPro" id="IPR035906">
    <property type="entry name" value="MetI-like_sf"/>
</dbReference>
<evidence type="ECO:0000256" key="6">
    <source>
        <dbReference type="ARBA" id="ARBA00022970"/>
    </source>
</evidence>
<dbReference type="RefSeq" id="WP_244765763.1">
    <property type="nucleotide sequence ID" value="NZ_BSOP01000005.1"/>
</dbReference>
<dbReference type="CDD" id="cd06261">
    <property type="entry name" value="TM_PBP2"/>
    <property type="match status" value="1"/>
</dbReference>
<evidence type="ECO:0000256" key="8">
    <source>
        <dbReference type="ARBA" id="ARBA00023136"/>
    </source>
</evidence>
<proteinExistence type="inferred from homology"/>
<dbReference type="InterPro" id="IPR010065">
    <property type="entry name" value="AA_ABC_transptr_permease_3TM"/>
</dbReference>
<gene>
    <name evidence="11" type="ORF">GCM10007923_07780</name>
</gene>
<dbReference type="EMBL" id="BSOP01000005">
    <property type="protein sequence ID" value="GLR49573.1"/>
    <property type="molecule type" value="Genomic_DNA"/>
</dbReference>
<evidence type="ECO:0000313" key="11">
    <source>
        <dbReference type="EMBL" id="GLR49573.1"/>
    </source>
</evidence>
<feature type="domain" description="ABC transmembrane type-1" evidence="10">
    <location>
        <begin position="79"/>
        <end position="369"/>
    </location>
</feature>
<dbReference type="SUPFAM" id="SSF161098">
    <property type="entry name" value="MetI-like"/>
    <property type="match status" value="1"/>
</dbReference>
<dbReference type="Pfam" id="PF00528">
    <property type="entry name" value="BPD_transp_1"/>
    <property type="match status" value="1"/>
</dbReference>
<feature type="transmembrane region" description="Helical" evidence="9">
    <location>
        <begin position="115"/>
        <end position="135"/>
    </location>
</feature>
<evidence type="ECO:0000313" key="12">
    <source>
        <dbReference type="Proteomes" id="UP001156702"/>
    </source>
</evidence>
<keyword evidence="5 9" id="KW-0812">Transmembrane</keyword>
<dbReference type="InterPro" id="IPR000515">
    <property type="entry name" value="MetI-like"/>
</dbReference>
<feature type="transmembrane region" description="Helical" evidence="9">
    <location>
        <begin position="240"/>
        <end position="265"/>
    </location>
</feature>
<evidence type="ECO:0000256" key="3">
    <source>
        <dbReference type="ARBA" id="ARBA00022448"/>
    </source>
</evidence>
<dbReference type="PROSITE" id="PS50928">
    <property type="entry name" value="ABC_TM1"/>
    <property type="match status" value="1"/>
</dbReference>
<protein>
    <submittedName>
        <fullName evidence="11">ABC transporter permease</fullName>
    </submittedName>
</protein>
<name>A0ABQ5Z9V0_9HYPH</name>
<evidence type="ECO:0000256" key="5">
    <source>
        <dbReference type="ARBA" id="ARBA00022692"/>
    </source>
</evidence>
<feature type="transmembrane region" description="Helical" evidence="9">
    <location>
        <begin position="202"/>
        <end position="220"/>
    </location>
</feature>
<feature type="transmembrane region" description="Helical" evidence="9">
    <location>
        <begin position="13"/>
        <end position="33"/>
    </location>
</feature>
<organism evidence="11 12">
    <name type="scientific">Shinella yambaruensis</name>
    <dbReference type="NCBI Taxonomy" id="415996"/>
    <lineage>
        <taxon>Bacteria</taxon>
        <taxon>Pseudomonadati</taxon>
        <taxon>Pseudomonadota</taxon>
        <taxon>Alphaproteobacteria</taxon>
        <taxon>Hyphomicrobiales</taxon>
        <taxon>Rhizobiaceae</taxon>
        <taxon>Shinella</taxon>
    </lineage>
</organism>
<dbReference type="PANTHER" id="PTHR30614">
    <property type="entry name" value="MEMBRANE COMPONENT OF AMINO ACID ABC TRANSPORTER"/>
    <property type="match status" value="1"/>
</dbReference>
<evidence type="ECO:0000256" key="9">
    <source>
        <dbReference type="RuleBase" id="RU363032"/>
    </source>
</evidence>
<comment type="caution">
    <text evidence="11">The sequence shown here is derived from an EMBL/GenBank/DDBJ whole genome shotgun (WGS) entry which is preliminary data.</text>
</comment>
<evidence type="ECO:0000256" key="2">
    <source>
        <dbReference type="ARBA" id="ARBA00010072"/>
    </source>
</evidence>
<keyword evidence="12" id="KW-1185">Reference proteome</keyword>
<sequence>MFAVLRNRKHRDIGLQVLFIGVIVAILASAVIITRRNLDAQGIAVGWDFLNYATGWTISFSLIPYDINSSYARALAVGFLNTLLLAALTLFLATILGGAIGTARLSAHRLLSKIALVYVQFFRNIPLILQAFFWYSVFTHLPNARNAYNLGELAYFSNRGFYLPGLNIERGAIGLAVLTAVALLIVGYGVRRFAVLRRNDGLVKLAGFVILVVAVAGVLSSGRIAETPLFDLPVQRGLRIAGGLELAPEFCAAVIAISLFGASYIAEIVRAGLLAVSRGKVEAGLALGLTGSQIFWKIRLPLAIRIMLPTLTNQYVWLVKATSIGIAIGFSDFFMVVANSINHSGQTLSLIFILIAGFWAINFSLAAVLNAVNRAIALRGQNVR</sequence>
<dbReference type="InterPro" id="IPR043429">
    <property type="entry name" value="ArtM/GltK/GlnP/TcyL/YhdX-like"/>
</dbReference>
<feature type="transmembrane region" description="Helical" evidence="9">
    <location>
        <begin position="83"/>
        <end position="103"/>
    </location>
</feature>
<evidence type="ECO:0000256" key="1">
    <source>
        <dbReference type="ARBA" id="ARBA00004429"/>
    </source>
</evidence>
<evidence type="ECO:0000259" key="10">
    <source>
        <dbReference type="PROSITE" id="PS50928"/>
    </source>
</evidence>
<keyword evidence="6" id="KW-0029">Amino-acid transport</keyword>
<dbReference type="PANTHER" id="PTHR30614:SF37">
    <property type="entry name" value="AMINO-ACID ABC TRANSPORTER PERMEASE PROTEIN YHDX-RELATED"/>
    <property type="match status" value="1"/>
</dbReference>
<reference evidence="12" key="1">
    <citation type="journal article" date="2019" name="Int. J. Syst. Evol. Microbiol.">
        <title>The Global Catalogue of Microorganisms (GCM) 10K type strain sequencing project: providing services to taxonomists for standard genome sequencing and annotation.</title>
        <authorList>
            <consortium name="The Broad Institute Genomics Platform"/>
            <consortium name="The Broad Institute Genome Sequencing Center for Infectious Disease"/>
            <person name="Wu L."/>
            <person name="Ma J."/>
        </authorList>
    </citation>
    <scope>NUCLEOTIDE SEQUENCE [LARGE SCALE GENOMIC DNA]</scope>
    <source>
        <strain evidence="12">NBRC 102122</strain>
    </source>
</reference>
<comment type="similarity">
    <text evidence="2">Belongs to the binding-protein-dependent transport system permease family. HisMQ subfamily.</text>
</comment>
<accession>A0ABQ5Z9V0</accession>
<keyword evidence="4" id="KW-1003">Cell membrane</keyword>
<dbReference type="Proteomes" id="UP001156702">
    <property type="component" value="Unassembled WGS sequence"/>
</dbReference>